<name>A0ABP7SLV3_9ACTN</name>
<evidence type="ECO:0000313" key="2">
    <source>
        <dbReference type="EMBL" id="GAA4013560.1"/>
    </source>
</evidence>
<reference evidence="3" key="1">
    <citation type="journal article" date="2019" name="Int. J. Syst. Evol. Microbiol.">
        <title>The Global Catalogue of Microorganisms (GCM) 10K type strain sequencing project: providing services to taxonomists for standard genome sequencing and annotation.</title>
        <authorList>
            <consortium name="The Broad Institute Genomics Platform"/>
            <consortium name="The Broad Institute Genome Sequencing Center for Infectious Disease"/>
            <person name="Wu L."/>
            <person name="Ma J."/>
        </authorList>
    </citation>
    <scope>NUCLEOTIDE SEQUENCE [LARGE SCALE GENOMIC DNA]</scope>
    <source>
        <strain evidence="3">JCM 17027</strain>
    </source>
</reference>
<organism evidence="2 3">
    <name type="scientific">Streptomyces marokkonensis</name>
    <dbReference type="NCBI Taxonomy" id="324855"/>
    <lineage>
        <taxon>Bacteria</taxon>
        <taxon>Bacillati</taxon>
        <taxon>Actinomycetota</taxon>
        <taxon>Actinomycetes</taxon>
        <taxon>Kitasatosporales</taxon>
        <taxon>Streptomycetaceae</taxon>
        <taxon>Streptomyces</taxon>
    </lineage>
</organism>
<feature type="compositionally biased region" description="Low complexity" evidence="1">
    <location>
        <begin position="63"/>
        <end position="74"/>
    </location>
</feature>
<feature type="region of interest" description="Disordered" evidence="1">
    <location>
        <begin position="21"/>
        <end position="74"/>
    </location>
</feature>
<keyword evidence="3" id="KW-1185">Reference proteome</keyword>
<sequence>MCADEDIRTVVAFQAFAGVCQRGTARGPRRGAREHIPEPCAQPSTDGADPGSGRPADSDMNHTATPPTTAAAIM</sequence>
<proteinExistence type="predicted"/>
<dbReference type="EMBL" id="BAABCQ010000251">
    <property type="protein sequence ID" value="GAA4013560.1"/>
    <property type="molecule type" value="Genomic_DNA"/>
</dbReference>
<protein>
    <submittedName>
        <fullName evidence="2">Uncharacterized protein</fullName>
    </submittedName>
</protein>
<evidence type="ECO:0000256" key="1">
    <source>
        <dbReference type="SAM" id="MobiDB-lite"/>
    </source>
</evidence>
<dbReference type="Proteomes" id="UP001500034">
    <property type="component" value="Unassembled WGS sequence"/>
</dbReference>
<accession>A0ABP7SLV3</accession>
<gene>
    <name evidence="2" type="ORF">GCM10022384_67360</name>
</gene>
<comment type="caution">
    <text evidence="2">The sequence shown here is derived from an EMBL/GenBank/DDBJ whole genome shotgun (WGS) entry which is preliminary data.</text>
</comment>
<evidence type="ECO:0000313" key="3">
    <source>
        <dbReference type="Proteomes" id="UP001500034"/>
    </source>
</evidence>